<dbReference type="CDD" id="cd19482">
    <property type="entry name" value="RecA-like_Thep1"/>
    <property type="match status" value="1"/>
</dbReference>
<keyword evidence="6" id="KW-1185">Reference proteome</keyword>
<proteinExistence type="predicted"/>
<dbReference type="Gene3D" id="3.40.50.300">
    <property type="entry name" value="P-loop containing nucleotide triphosphate hydrolases"/>
    <property type="match status" value="1"/>
</dbReference>
<gene>
    <name evidence="5" type="primary">NTPCR</name>
</gene>
<dbReference type="Ensembl" id="ENSRFET00010036378.1">
    <property type="protein sequence ID" value="ENSRFEP00010033590.1"/>
    <property type="gene ID" value="ENSRFEG00010022088.1"/>
</dbReference>
<dbReference type="InterPro" id="IPR004948">
    <property type="entry name" value="Nuc-triphosphatase_THEP1"/>
</dbReference>
<evidence type="ECO:0000256" key="3">
    <source>
        <dbReference type="ARBA" id="ARBA00022840"/>
    </source>
</evidence>
<dbReference type="SUPFAM" id="SSF52540">
    <property type="entry name" value="P-loop containing nucleoside triphosphate hydrolases"/>
    <property type="match status" value="1"/>
</dbReference>
<protein>
    <recommendedName>
        <fullName evidence="7">Nucleoside-triphosphatase, cancer-related</fullName>
    </recommendedName>
</protein>
<dbReference type="GO" id="GO:0017111">
    <property type="term" value="F:ribonucleoside triphosphate phosphatase activity"/>
    <property type="evidence" value="ECO:0007669"/>
    <property type="project" value="InterPro"/>
</dbReference>
<evidence type="ECO:0000256" key="1">
    <source>
        <dbReference type="ARBA" id="ARBA00022741"/>
    </source>
</evidence>
<name>A0A671GB82_RHIFE</name>
<feature type="region of interest" description="Disordered" evidence="4">
    <location>
        <begin position="169"/>
        <end position="335"/>
    </location>
</feature>
<reference evidence="6" key="3">
    <citation type="submission" date="2018-12" db="EMBL/GenBank/DDBJ databases">
        <title>G10K-VGP greater horseshoe bat female genome, primary haplotype.</title>
        <authorList>
            <person name="Teeling E."/>
            <person name="Myers G."/>
            <person name="Vernes S."/>
            <person name="Pippel M."/>
            <person name="Winkler S."/>
            <person name="Fedrigo O."/>
            <person name="Rhie A."/>
            <person name="Koren S."/>
            <person name="Phillippy A."/>
            <person name="Lewin H."/>
            <person name="Damas J."/>
            <person name="Howe K."/>
            <person name="Mountcastle J."/>
            <person name="Jarvis E.D."/>
        </authorList>
    </citation>
    <scope>NUCLEOTIDE SEQUENCE [LARGE SCALE GENOMIC DNA]</scope>
</reference>
<dbReference type="InParanoid" id="A0A671GB82"/>
<reference evidence="5" key="4">
    <citation type="submission" date="2025-08" db="UniProtKB">
        <authorList>
            <consortium name="Ensembl"/>
        </authorList>
    </citation>
    <scope>IDENTIFICATION</scope>
</reference>
<evidence type="ECO:0008006" key="7">
    <source>
        <dbReference type="Google" id="ProtNLM"/>
    </source>
</evidence>
<accession>A0A671GB82</accession>
<dbReference type="Proteomes" id="UP000472240">
    <property type="component" value="Chromosome 27"/>
</dbReference>
<evidence type="ECO:0000313" key="5">
    <source>
        <dbReference type="Ensembl" id="ENSRFEP00010033590.1"/>
    </source>
</evidence>
<dbReference type="PANTHER" id="PTHR43146">
    <property type="entry name" value="CANCER-RELATED NUCLEOSIDE-TRIPHOSPHATASE"/>
    <property type="match status" value="1"/>
</dbReference>
<reference evidence="5 6" key="2">
    <citation type="journal article" date="2018" name="Annu Rev Anim Biosci">
        <title>Bat Biology, Genomes, and the Bat1K Project: To Generate Chromosome-Level Genomes for All Living Bat Species.</title>
        <authorList>
            <person name="Teeling E.C."/>
            <person name="Vernes S.C."/>
            <person name="Davalos L.M."/>
            <person name="Ray D.A."/>
            <person name="Gilbert M.T.P."/>
            <person name="Myers E."/>
        </authorList>
    </citation>
    <scope>NUCLEOTIDE SEQUENCE</scope>
</reference>
<keyword evidence="1" id="KW-0547">Nucleotide-binding</keyword>
<keyword evidence="3" id="KW-0067">ATP-binding</keyword>
<reference evidence="5" key="5">
    <citation type="submission" date="2025-09" db="UniProtKB">
        <authorList>
            <consortium name="Ensembl"/>
        </authorList>
    </citation>
    <scope>IDENTIFICATION</scope>
</reference>
<evidence type="ECO:0000256" key="4">
    <source>
        <dbReference type="SAM" id="MobiDB-lite"/>
    </source>
</evidence>
<dbReference type="FunCoup" id="A0A671GB82">
    <property type="interactions" value="1368"/>
</dbReference>
<reference evidence="5 6" key="1">
    <citation type="journal article" date="2015" name="Annu Rev Anim Biosci">
        <title>The Genome 10K Project: a way forward.</title>
        <authorList>
            <person name="Koepfli K.P."/>
            <person name="Paten B."/>
            <person name="O'Brien S.J."/>
            <person name="Koepfli K.P."/>
            <person name="Paten B."/>
            <person name="Antunes A."/>
            <person name="Belov K."/>
            <person name="Bustamante C."/>
            <person name="Castoe T.A."/>
            <person name="Clawson H."/>
            <person name="Crawford A.J."/>
            <person name="Diekhans M."/>
            <person name="Distel D."/>
            <person name="Durbin R."/>
            <person name="Earl D."/>
            <person name="Fujita M.K."/>
            <person name="Gamble T."/>
            <person name="Georges A."/>
            <person name="Gemmell N."/>
            <person name="Gilbert M.T."/>
            <person name="Graves J.M."/>
            <person name="Green R.E."/>
            <person name="Hickey G."/>
            <person name="Jarvis E.D."/>
            <person name="Johnson W."/>
            <person name="Komissarov A."/>
            <person name="Korf I."/>
            <person name="Kuhn R."/>
            <person name="Larkin D.M."/>
            <person name="Lewin H."/>
            <person name="Lopez J.V."/>
            <person name="Ma J."/>
            <person name="Marques-Bonet T."/>
            <person name="Miller W."/>
            <person name="Murphy R."/>
            <person name="Pevzner P."/>
            <person name="Shapiro B."/>
            <person name="Steiner C."/>
            <person name="Tamazian G."/>
            <person name="Venkatesh B."/>
            <person name="Wang J."/>
            <person name="Wayne R."/>
            <person name="Wiley E."/>
            <person name="Yang H."/>
            <person name="Zhang G."/>
            <person name="Haussler D."/>
            <person name="Ryder O."/>
            <person name="O'Brien S.J."/>
        </authorList>
    </citation>
    <scope>NUCLEOTIDE SEQUENCE</scope>
</reference>
<dbReference type="InterPro" id="IPR027417">
    <property type="entry name" value="P-loop_NTPase"/>
</dbReference>
<dbReference type="AlphaFoldDB" id="A0A671GB82"/>
<evidence type="ECO:0000313" key="6">
    <source>
        <dbReference type="Proteomes" id="UP000472240"/>
    </source>
</evidence>
<dbReference type="PANTHER" id="PTHR43146:SF1">
    <property type="entry name" value="CANCER-RELATED NUCLEOSIDE-TRIPHOSPHATASE"/>
    <property type="match status" value="1"/>
</dbReference>
<sequence length="335" mass="35471">MARHVFLTGSPGVGKTTLIQKASEVLKSSGMPVDGFYTEEVRQGGRRIGFDVVTLSGLRGPLSRVGSEPLPGRRECRVGQYVVDVTSFEQLALPVLRNAGSSSGPGQRVCVIDEIGKMELFSQPFIQATRHTLSTPGIVVLGTIPVPKGKPLALVEEIRNRPDVMVFSVSSQGPRPVHTGRTSHGQDLTRAGPHTGWTSQGQDLTRAGPHKGRTSHGQDLTRAGPHTGMSSHGHVLTRAGPHKGRTSHGQVLTRAGPHTGRTSHGHVLTRAGPHTGRSSHGQDLPRAGPPTGRSSHGQDLPRAGPHTGRTSQGQDLTRAGPHTGRTSHGQDLPRA</sequence>
<dbReference type="GeneTree" id="ENSGT00390000018683"/>
<dbReference type="GO" id="GO:0005524">
    <property type="term" value="F:ATP binding"/>
    <property type="evidence" value="ECO:0007669"/>
    <property type="project" value="UniProtKB-KW"/>
</dbReference>
<organism evidence="5 6">
    <name type="scientific">Rhinolophus ferrumequinum</name>
    <name type="common">Greater horseshoe bat</name>
    <dbReference type="NCBI Taxonomy" id="59479"/>
    <lineage>
        <taxon>Eukaryota</taxon>
        <taxon>Metazoa</taxon>
        <taxon>Chordata</taxon>
        <taxon>Craniata</taxon>
        <taxon>Vertebrata</taxon>
        <taxon>Euteleostomi</taxon>
        <taxon>Mammalia</taxon>
        <taxon>Eutheria</taxon>
        <taxon>Laurasiatheria</taxon>
        <taxon>Chiroptera</taxon>
        <taxon>Yinpterochiroptera</taxon>
        <taxon>Rhinolophoidea</taxon>
        <taxon>Rhinolophidae</taxon>
        <taxon>Rhinolophinae</taxon>
        <taxon>Rhinolophus</taxon>
    </lineage>
</organism>
<dbReference type="Pfam" id="PF03266">
    <property type="entry name" value="NTPase_1"/>
    <property type="match status" value="1"/>
</dbReference>
<evidence type="ECO:0000256" key="2">
    <source>
        <dbReference type="ARBA" id="ARBA00022801"/>
    </source>
</evidence>
<keyword evidence="2" id="KW-0378">Hydrolase</keyword>